<feature type="compositionally biased region" description="Basic and acidic residues" evidence="11">
    <location>
        <begin position="19"/>
        <end position="40"/>
    </location>
</feature>
<comment type="similarity">
    <text evidence="2 10">Belongs to the class I-like SAM-binding methyltransferase superfamily. RsmB/NOP family.</text>
</comment>
<comment type="subcellular location">
    <subcellularLocation>
        <location evidence="1">Nucleus</location>
        <location evidence="1">Nucleolus</location>
    </subcellularLocation>
</comment>
<accession>C5DMJ5</accession>
<dbReference type="InterPro" id="IPR049560">
    <property type="entry name" value="MeTrfase_RsmB-F_NOP2_cat"/>
</dbReference>
<dbReference type="GO" id="GO:0009383">
    <property type="term" value="F:rRNA (cytosine-C5-)-methyltransferase activity"/>
    <property type="evidence" value="ECO:0007669"/>
    <property type="project" value="TreeGrafter"/>
</dbReference>
<evidence type="ECO:0000256" key="11">
    <source>
        <dbReference type="SAM" id="MobiDB-lite"/>
    </source>
</evidence>
<dbReference type="InterPro" id="IPR023267">
    <property type="entry name" value="RCMT"/>
</dbReference>
<dbReference type="PANTHER" id="PTHR22807:SF30">
    <property type="entry name" value="28S RRNA (CYTOSINE(4447)-C(5))-METHYLTRANSFERASE-RELATED"/>
    <property type="match status" value="1"/>
</dbReference>
<sequence length="637" mass="71457">MGSRRHKNKQGAPPSLDEFQAKKSNKSEHKGKSRSEDVDGKKHKSKRRAENDTKSGNKRSKTERVEKTKSKEPEQTEEEELPEVDLEELSKARKTLFDDEEDEGQEEDGADEFDEDLKDEFDLEQEYEGEDDDDEGGRPVFSDDEGVDMEDLNAANMEALSMKLDQEQALEEEEAEKELAEAAQLQPRAEILPTEEEEEALRDRPTDLNAVRTRMIEIVKVLEDFKNLGAEGRSRSEYVDRLLKDICEYFGYSQFLAEKLFNLFSPTEALEFFEANEVSRPVTIRTNSLKTRRRDLAQTLVNRGVNLKPIGPWTKVGLQIFDSQVPIGATPEYLAGHYILQAASSFLPVVALDPHENERILDMAAAPGGKTTYISAMMKNTGCVFANDANKARTKSLIANIHRLGCTNTIVCNYDAREFPKVIGGFDRILLDAPCSGTGVIAKDQSVKVSRTDKDFMQIPHLQKQLLLSAIDSVDANSKTGGVIVYSTCSVAVEENEAVVDYALRKRPNVKLVDAGLAIGKEAFVSYRGKKFHPSVKLARRYYPHVYNVDGFFVAKFQKIAPSKHDDNQANAREKENAARQEALEEGIIHDDFADFGNEEDKKYIEKSRKVSLLKKGIDPKATKKNQGSNSTPNKSA</sequence>
<feature type="region of interest" description="Disordered" evidence="11">
    <location>
        <begin position="616"/>
        <end position="637"/>
    </location>
</feature>
<evidence type="ECO:0000256" key="5">
    <source>
        <dbReference type="ARBA" id="ARBA00022679"/>
    </source>
</evidence>
<evidence type="ECO:0000313" key="14">
    <source>
        <dbReference type="Proteomes" id="UP000002036"/>
    </source>
</evidence>
<feature type="binding site" evidence="10">
    <location>
        <position position="388"/>
    </location>
    <ligand>
        <name>S-adenosyl-L-methionine</name>
        <dbReference type="ChEBI" id="CHEBI:59789"/>
    </ligand>
</feature>
<dbReference type="GO" id="GO:0003723">
    <property type="term" value="F:RNA binding"/>
    <property type="evidence" value="ECO:0007669"/>
    <property type="project" value="UniProtKB-UniRule"/>
</dbReference>
<dbReference type="Gene3D" id="3.30.70.1170">
    <property type="entry name" value="Sun protein, domain 3"/>
    <property type="match status" value="1"/>
</dbReference>
<feature type="region of interest" description="Disordered" evidence="11">
    <location>
        <begin position="1"/>
        <end position="146"/>
    </location>
</feature>
<dbReference type="Gene3D" id="3.40.50.150">
    <property type="entry name" value="Vaccinia Virus protein VP39"/>
    <property type="match status" value="1"/>
</dbReference>
<dbReference type="HOGENOM" id="CLU_005316_3_2_1"/>
<dbReference type="InterPro" id="IPR023273">
    <property type="entry name" value="RCMT_NOP2"/>
</dbReference>
<dbReference type="PANTHER" id="PTHR22807">
    <property type="entry name" value="NOP2 YEAST -RELATED NOL1/NOP2/FMU SUN DOMAIN-CONTAINING"/>
    <property type="match status" value="1"/>
</dbReference>
<dbReference type="OMA" id="PIGSWTK"/>
<feature type="compositionally biased region" description="Polar residues" evidence="11">
    <location>
        <begin position="625"/>
        <end position="637"/>
    </location>
</feature>
<feature type="active site" description="Nucleophile" evidence="10">
    <location>
        <position position="489"/>
    </location>
</feature>
<feature type="domain" description="SAM-dependent MTase RsmB/NOP-type" evidence="12">
    <location>
        <begin position="272"/>
        <end position="560"/>
    </location>
</feature>
<feature type="binding site" evidence="10">
    <location>
        <position position="415"/>
    </location>
    <ligand>
        <name>S-adenosyl-L-methionine</name>
        <dbReference type="ChEBI" id="CHEBI:59789"/>
    </ligand>
</feature>
<dbReference type="InterPro" id="IPR029063">
    <property type="entry name" value="SAM-dependent_MTases_sf"/>
</dbReference>
<dbReference type="eggNOG" id="KOG1122">
    <property type="taxonomic scope" value="Eukaryota"/>
</dbReference>
<feature type="binding site" evidence="10">
    <location>
        <begin position="364"/>
        <end position="370"/>
    </location>
    <ligand>
        <name>S-adenosyl-L-methionine</name>
        <dbReference type="ChEBI" id="CHEBI:59789"/>
    </ligand>
</feature>
<evidence type="ECO:0000256" key="8">
    <source>
        <dbReference type="ARBA" id="ARBA00023242"/>
    </source>
</evidence>
<dbReference type="GeneID" id="8293721"/>
<dbReference type="SMR" id="C5DMJ5"/>
<evidence type="ECO:0000259" key="12">
    <source>
        <dbReference type="PROSITE" id="PS51686"/>
    </source>
</evidence>
<feature type="compositionally biased region" description="Basic and acidic residues" evidence="11">
    <location>
        <begin position="48"/>
        <end position="74"/>
    </location>
</feature>
<proteinExistence type="inferred from homology"/>
<dbReference type="NCBIfam" id="TIGR00446">
    <property type="entry name" value="nop2p"/>
    <property type="match status" value="1"/>
</dbReference>
<dbReference type="Proteomes" id="UP000002036">
    <property type="component" value="Chromosome G"/>
</dbReference>
<keyword evidence="6 10" id="KW-0949">S-adenosyl-L-methionine</keyword>
<feature type="compositionally biased region" description="Acidic residues" evidence="11">
    <location>
        <begin position="75"/>
        <end position="87"/>
    </location>
</feature>
<keyword evidence="4 10" id="KW-0489">Methyltransferase</keyword>
<dbReference type="STRING" id="559295.C5DMJ5"/>
<evidence type="ECO:0000256" key="4">
    <source>
        <dbReference type="ARBA" id="ARBA00022603"/>
    </source>
</evidence>
<dbReference type="GO" id="GO:0000470">
    <property type="term" value="P:maturation of LSU-rRNA"/>
    <property type="evidence" value="ECO:0007669"/>
    <property type="project" value="TreeGrafter"/>
</dbReference>
<dbReference type="GO" id="GO:0070475">
    <property type="term" value="P:rRNA base methylation"/>
    <property type="evidence" value="ECO:0007669"/>
    <property type="project" value="TreeGrafter"/>
</dbReference>
<dbReference type="EMBL" id="CU928171">
    <property type="protein sequence ID" value="CAR25006.1"/>
    <property type="molecule type" value="Genomic_DNA"/>
</dbReference>
<dbReference type="InterPro" id="IPR001678">
    <property type="entry name" value="MeTrfase_RsmB-F_NOP2_dom"/>
</dbReference>
<dbReference type="CDD" id="cd02440">
    <property type="entry name" value="AdoMet_MTases"/>
    <property type="match status" value="1"/>
</dbReference>
<dbReference type="Pfam" id="PF01189">
    <property type="entry name" value="Methyltr_RsmB-F"/>
    <property type="match status" value="1"/>
</dbReference>
<dbReference type="AlphaFoldDB" id="C5DMJ5"/>
<keyword evidence="7 10" id="KW-0694">RNA-binding</keyword>
<dbReference type="SUPFAM" id="SSF53335">
    <property type="entry name" value="S-adenosyl-L-methionine-dependent methyltransferases"/>
    <property type="match status" value="1"/>
</dbReference>
<feature type="binding site" evidence="10">
    <location>
        <position position="432"/>
    </location>
    <ligand>
        <name>S-adenosyl-L-methionine</name>
        <dbReference type="ChEBI" id="CHEBI:59789"/>
    </ligand>
</feature>
<gene>
    <name evidence="13" type="ordered locus">KLTH0G09460g</name>
</gene>
<evidence type="ECO:0000256" key="7">
    <source>
        <dbReference type="ARBA" id="ARBA00022884"/>
    </source>
</evidence>
<dbReference type="PRINTS" id="PR02008">
    <property type="entry name" value="RCMTFAMILY"/>
</dbReference>
<keyword evidence="14" id="KW-1185">Reference proteome</keyword>
<feature type="compositionally biased region" description="Acidic residues" evidence="11">
    <location>
        <begin position="98"/>
        <end position="135"/>
    </location>
</feature>
<dbReference type="OrthoDB" id="427002at2759"/>
<dbReference type="InterPro" id="IPR018314">
    <property type="entry name" value="RsmB/NOL1/NOP2-like_CS"/>
</dbReference>
<feature type="compositionally biased region" description="Basic and acidic residues" evidence="11">
    <location>
        <begin position="88"/>
        <end position="97"/>
    </location>
</feature>
<dbReference type="FunFam" id="3.30.70.1170:FF:000001">
    <property type="entry name" value="Ribosomal RNA methyltransferase Nop2"/>
    <property type="match status" value="1"/>
</dbReference>
<organism evidence="13 14">
    <name type="scientific">Lachancea thermotolerans (strain ATCC 56472 / CBS 6340 / NRRL Y-8284)</name>
    <name type="common">Yeast</name>
    <name type="synonym">Kluyveromyces thermotolerans</name>
    <dbReference type="NCBI Taxonomy" id="559295"/>
    <lineage>
        <taxon>Eukaryota</taxon>
        <taxon>Fungi</taxon>
        <taxon>Dikarya</taxon>
        <taxon>Ascomycota</taxon>
        <taxon>Saccharomycotina</taxon>
        <taxon>Saccharomycetes</taxon>
        <taxon>Saccharomycetales</taxon>
        <taxon>Saccharomycetaceae</taxon>
        <taxon>Lachancea</taxon>
    </lineage>
</organism>
<keyword evidence="3" id="KW-0690">Ribosome biogenesis</keyword>
<dbReference type="PROSITE" id="PS01153">
    <property type="entry name" value="NOL1_NOP2_SUN"/>
    <property type="match status" value="1"/>
</dbReference>
<protein>
    <recommendedName>
        <fullName evidence="9">Nucleolar protein 2</fullName>
    </recommendedName>
</protein>
<evidence type="ECO:0000256" key="10">
    <source>
        <dbReference type="PROSITE-ProRule" id="PRU01023"/>
    </source>
</evidence>
<name>C5DMJ5_LACTC</name>
<evidence type="ECO:0000256" key="6">
    <source>
        <dbReference type="ARBA" id="ARBA00022691"/>
    </source>
</evidence>
<evidence type="ECO:0000313" key="13">
    <source>
        <dbReference type="EMBL" id="CAR25006.1"/>
    </source>
</evidence>
<dbReference type="FunCoup" id="C5DMJ5">
    <property type="interactions" value="844"/>
</dbReference>
<dbReference type="FunFam" id="3.40.50.150:FF:000192">
    <property type="entry name" value="NOP2p rRNA m5C methyltransferase"/>
    <property type="match status" value="1"/>
</dbReference>
<dbReference type="GO" id="GO:0005730">
    <property type="term" value="C:nucleolus"/>
    <property type="evidence" value="ECO:0007669"/>
    <property type="project" value="UniProtKB-SubCell"/>
</dbReference>
<dbReference type="InterPro" id="IPR011023">
    <property type="entry name" value="Nop2p"/>
</dbReference>
<reference evidence="13 14" key="1">
    <citation type="journal article" date="2009" name="Genome Res.">
        <title>Comparative genomics of protoploid Saccharomycetaceae.</title>
        <authorList>
            <consortium name="The Genolevures Consortium"/>
            <person name="Souciet J.-L."/>
            <person name="Dujon B."/>
            <person name="Gaillardin C."/>
            <person name="Johnston M."/>
            <person name="Baret P.V."/>
            <person name="Cliften P."/>
            <person name="Sherman D.J."/>
            <person name="Weissenbach J."/>
            <person name="Westhof E."/>
            <person name="Wincker P."/>
            <person name="Jubin C."/>
            <person name="Poulain J."/>
            <person name="Barbe V."/>
            <person name="Segurens B."/>
            <person name="Artiguenave F."/>
            <person name="Anthouard V."/>
            <person name="Vacherie B."/>
            <person name="Val M.-E."/>
            <person name="Fulton R.S."/>
            <person name="Minx P."/>
            <person name="Wilson R."/>
            <person name="Durrens P."/>
            <person name="Jean G."/>
            <person name="Marck C."/>
            <person name="Martin T."/>
            <person name="Nikolski M."/>
            <person name="Rolland T."/>
            <person name="Seret M.-L."/>
            <person name="Casaregola S."/>
            <person name="Despons L."/>
            <person name="Fairhead C."/>
            <person name="Fischer G."/>
            <person name="Lafontaine I."/>
            <person name="Leh V."/>
            <person name="Lemaire M."/>
            <person name="de Montigny J."/>
            <person name="Neuveglise C."/>
            <person name="Thierry A."/>
            <person name="Blanc-Lenfle I."/>
            <person name="Bleykasten C."/>
            <person name="Diffels J."/>
            <person name="Fritsch E."/>
            <person name="Frangeul L."/>
            <person name="Goeffon A."/>
            <person name="Jauniaux N."/>
            <person name="Kachouri-Lafond R."/>
            <person name="Payen C."/>
            <person name="Potier S."/>
            <person name="Pribylova L."/>
            <person name="Ozanne C."/>
            <person name="Richard G.-F."/>
            <person name="Sacerdot C."/>
            <person name="Straub M.-L."/>
            <person name="Talla E."/>
        </authorList>
    </citation>
    <scope>NUCLEOTIDE SEQUENCE [LARGE SCALE GENOMIC DNA]</scope>
    <source>
        <strain evidence="14">ATCC 56472 / CBS 6340 / NRRL Y-8284</strain>
    </source>
</reference>
<dbReference type="PRINTS" id="PR02012">
    <property type="entry name" value="RCMTNOP2"/>
</dbReference>
<evidence type="ECO:0000256" key="3">
    <source>
        <dbReference type="ARBA" id="ARBA00022517"/>
    </source>
</evidence>
<dbReference type="RefSeq" id="XP_002555443.1">
    <property type="nucleotide sequence ID" value="XM_002555397.1"/>
</dbReference>
<feature type="region of interest" description="Disordered" evidence="11">
    <location>
        <begin position="167"/>
        <end position="205"/>
    </location>
</feature>
<evidence type="ECO:0000256" key="1">
    <source>
        <dbReference type="ARBA" id="ARBA00004604"/>
    </source>
</evidence>
<keyword evidence="8" id="KW-0539">Nucleus</keyword>
<keyword evidence="5 10" id="KW-0808">Transferase</keyword>
<evidence type="ECO:0000256" key="2">
    <source>
        <dbReference type="ARBA" id="ARBA00007494"/>
    </source>
</evidence>
<dbReference type="InParanoid" id="C5DMJ5"/>
<evidence type="ECO:0000256" key="9">
    <source>
        <dbReference type="ARBA" id="ARBA00082314"/>
    </source>
</evidence>
<dbReference type="KEGG" id="lth:KLTH0G09460g"/>
<dbReference type="PROSITE" id="PS51686">
    <property type="entry name" value="SAM_MT_RSMB_NOP"/>
    <property type="match status" value="1"/>
</dbReference>